<dbReference type="PANTHER" id="PTHR46696">
    <property type="entry name" value="P450, PUTATIVE (EUROFUNG)-RELATED"/>
    <property type="match status" value="1"/>
</dbReference>
<keyword evidence="2" id="KW-0408">Iron</keyword>
<evidence type="ECO:0000313" key="4">
    <source>
        <dbReference type="Proteomes" id="UP001341259"/>
    </source>
</evidence>
<evidence type="ECO:0000313" key="3">
    <source>
        <dbReference type="EMBL" id="WUG95836.1"/>
    </source>
</evidence>
<dbReference type="PANTHER" id="PTHR46696:SF1">
    <property type="entry name" value="CYTOCHROME P450 YJIB-RELATED"/>
    <property type="match status" value="1"/>
</dbReference>
<accession>A0ABZ1NWC7</accession>
<dbReference type="Proteomes" id="UP001341259">
    <property type="component" value="Chromosome"/>
</dbReference>
<dbReference type="PRINTS" id="PR00359">
    <property type="entry name" value="BP450"/>
</dbReference>
<reference evidence="3 4" key="1">
    <citation type="submission" date="2022-10" db="EMBL/GenBank/DDBJ databases">
        <title>The complete genomes of actinobacterial strains from the NBC collection.</title>
        <authorList>
            <person name="Joergensen T.S."/>
            <person name="Alvarez Arevalo M."/>
            <person name="Sterndorff E.B."/>
            <person name="Faurdal D."/>
            <person name="Vuksanovic O."/>
            <person name="Mourched A.-S."/>
            <person name="Charusanti P."/>
            <person name="Shaw S."/>
            <person name="Blin K."/>
            <person name="Weber T."/>
        </authorList>
    </citation>
    <scope>NUCLEOTIDE SEQUENCE [LARGE SCALE GENOMIC DNA]</scope>
    <source>
        <strain evidence="3 4">NBC_00456</strain>
    </source>
</reference>
<keyword evidence="2" id="KW-0349">Heme</keyword>
<dbReference type="RefSeq" id="WP_328341518.1">
    <property type="nucleotide sequence ID" value="NZ_CP107906.1"/>
</dbReference>
<sequence length="405" mass="44805">MAAAFDLAFDPWDPAFLADPYPAYAELRAKGRVHCYEPTNQWLVPHHADVSALLRDRRLGRTYQHRFTHEEFGRTAPPQEHEPFHTLNDHGMLDLEPPDHTRIRRLVSKAFTPRTVERLKPYVRGLADDLASALVTAGGGDLLKDVAEPLPVAVIAEMLGIPESDRAPLRPWSADICGMYELNPSEETAAKAVRASAEFSDYLRELIAARRKEPGDDLISGLIEAHDEGDRLTEQEMISTAVLLLNAGHEATVNSTVNGWYALFRDEAQLAALRADHTLVPSAVEELMRYDTPLQLFERWVLDDIEIAGTTIPRGAEIALLFGSANHDPAVFTAPDRLDLTRTDNPHISFSAGIHYCIGAPLARIELAASMTALLEKAPALRLAEEPQRKPNFVIRGLEGLSVAV</sequence>
<dbReference type="Gene3D" id="1.10.630.10">
    <property type="entry name" value="Cytochrome P450"/>
    <property type="match status" value="1"/>
</dbReference>
<gene>
    <name evidence="3" type="ORF">OHB29_24025</name>
</gene>
<keyword evidence="2" id="KW-0503">Monooxygenase</keyword>
<name>A0ABZ1NWC7_STRVL</name>
<keyword evidence="2" id="KW-0560">Oxidoreductase</keyword>
<evidence type="ECO:0000256" key="1">
    <source>
        <dbReference type="ARBA" id="ARBA00010617"/>
    </source>
</evidence>
<comment type="similarity">
    <text evidence="1 2">Belongs to the cytochrome P450 family.</text>
</comment>
<dbReference type="InterPro" id="IPR036396">
    <property type="entry name" value="Cyt_P450_sf"/>
</dbReference>
<dbReference type="InterPro" id="IPR001128">
    <property type="entry name" value="Cyt_P450"/>
</dbReference>
<dbReference type="InterPro" id="IPR002397">
    <property type="entry name" value="Cyt_P450_B"/>
</dbReference>
<dbReference type="EMBL" id="CP107906">
    <property type="protein sequence ID" value="WUG95836.1"/>
    <property type="molecule type" value="Genomic_DNA"/>
</dbReference>
<dbReference type="Pfam" id="PF00067">
    <property type="entry name" value="p450"/>
    <property type="match status" value="1"/>
</dbReference>
<dbReference type="CDD" id="cd20625">
    <property type="entry name" value="CYP164-like"/>
    <property type="match status" value="1"/>
</dbReference>
<keyword evidence="2" id="KW-0479">Metal-binding</keyword>
<evidence type="ECO:0000256" key="2">
    <source>
        <dbReference type="RuleBase" id="RU000461"/>
    </source>
</evidence>
<keyword evidence="4" id="KW-1185">Reference proteome</keyword>
<dbReference type="PROSITE" id="PS00086">
    <property type="entry name" value="CYTOCHROME_P450"/>
    <property type="match status" value="1"/>
</dbReference>
<dbReference type="SUPFAM" id="SSF48264">
    <property type="entry name" value="Cytochrome P450"/>
    <property type="match status" value="1"/>
</dbReference>
<dbReference type="InterPro" id="IPR017972">
    <property type="entry name" value="Cyt_P450_CS"/>
</dbReference>
<organism evidence="3 4">
    <name type="scientific">Streptomyces violaceus</name>
    <name type="common">Streptomyces venezuelae</name>
    <dbReference type="NCBI Taxonomy" id="1936"/>
    <lineage>
        <taxon>Bacteria</taxon>
        <taxon>Bacillati</taxon>
        <taxon>Actinomycetota</taxon>
        <taxon>Actinomycetes</taxon>
        <taxon>Kitasatosporales</taxon>
        <taxon>Streptomycetaceae</taxon>
        <taxon>Streptomyces</taxon>
    </lineage>
</organism>
<protein>
    <submittedName>
        <fullName evidence="3">Cytochrome P450</fullName>
    </submittedName>
</protein>
<proteinExistence type="inferred from homology"/>